<proteinExistence type="predicted"/>
<dbReference type="HOGENOM" id="CLU_134100_0_0_1"/>
<evidence type="ECO:0000313" key="3">
    <source>
        <dbReference type="Proteomes" id="UP000008810"/>
    </source>
</evidence>
<reference evidence="1" key="2">
    <citation type="submission" date="2017-06" db="EMBL/GenBank/DDBJ databases">
        <title>WGS assembly of Brachypodium distachyon.</title>
        <authorList>
            <consortium name="The International Brachypodium Initiative"/>
            <person name="Lucas S."/>
            <person name="Harmon-Smith M."/>
            <person name="Lail K."/>
            <person name="Tice H."/>
            <person name="Grimwood J."/>
            <person name="Bruce D."/>
            <person name="Barry K."/>
            <person name="Shu S."/>
            <person name="Lindquist E."/>
            <person name="Wang M."/>
            <person name="Pitluck S."/>
            <person name="Vogel J.P."/>
            <person name="Garvin D.F."/>
            <person name="Mockler T.C."/>
            <person name="Schmutz J."/>
            <person name="Rokhsar D."/>
            <person name="Bevan M.W."/>
        </authorList>
    </citation>
    <scope>NUCLEOTIDE SEQUENCE</scope>
    <source>
        <strain evidence="1">Bd21</strain>
    </source>
</reference>
<dbReference type="EnsemblPlants" id="PNT68082">
    <property type="protein sequence ID" value="PNT68082"/>
    <property type="gene ID" value="BRADI_3g35711v3"/>
</dbReference>
<dbReference type="EMBL" id="CM000882">
    <property type="protein sequence ID" value="PNT68082.1"/>
    <property type="molecule type" value="Genomic_DNA"/>
</dbReference>
<reference evidence="2" key="3">
    <citation type="submission" date="2018-08" db="UniProtKB">
        <authorList>
            <consortium name="EnsemblPlants"/>
        </authorList>
    </citation>
    <scope>IDENTIFICATION</scope>
    <source>
        <strain evidence="2">cv. Bd21</strain>
    </source>
</reference>
<keyword evidence="3" id="KW-1185">Reference proteome</keyword>
<dbReference type="OrthoDB" id="43744at2759"/>
<dbReference type="InParanoid" id="I1I6Z6"/>
<gene>
    <name evidence="1" type="ORF">BRADI_3g35711v3</name>
</gene>
<dbReference type="Gramene" id="PNT68082">
    <property type="protein sequence ID" value="PNT68082"/>
    <property type="gene ID" value="BRADI_3g35711v3"/>
</dbReference>
<accession>I1I6Z6</accession>
<dbReference type="PANTHER" id="PTHR32161">
    <property type="entry name" value="DPP6 N-TERMINAL DOMAIN-LIKE PROTEIN"/>
    <property type="match status" value="1"/>
</dbReference>
<sequence length="121" mass="13841">MTSDLAAVSADPISLPLFLHSVRPYGDIFAVDIDDILQLGDDAEKLKKIKDLRRKFHRITHSRYEYSTPEWTMFATDDPNAQWNVLIKKDAAYTPACPYAYPDGGESWHMTGHLCIPKRRC</sequence>
<evidence type="ECO:0000313" key="1">
    <source>
        <dbReference type="EMBL" id="PNT68082.1"/>
    </source>
</evidence>
<organism evidence="1">
    <name type="scientific">Brachypodium distachyon</name>
    <name type="common">Purple false brome</name>
    <name type="synonym">Trachynia distachya</name>
    <dbReference type="NCBI Taxonomy" id="15368"/>
    <lineage>
        <taxon>Eukaryota</taxon>
        <taxon>Viridiplantae</taxon>
        <taxon>Streptophyta</taxon>
        <taxon>Embryophyta</taxon>
        <taxon>Tracheophyta</taxon>
        <taxon>Spermatophyta</taxon>
        <taxon>Magnoliopsida</taxon>
        <taxon>Liliopsida</taxon>
        <taxon>Poales</taxon>
        <taxon>Poaceae</taxon>
        <taxon>BOP clade</taxon>
        <taxon>Pooideae</taxon>
        <taxon>Stipodae</taxon>
        <taxon>Brachypodieae</taxon>
        <taxon>Brachypodium</taxon>
    </lineage>
</organism>
<evidence type="ECO:0000313" key="2">
    <source>
        <dbReference type="EnsemblPlants" id="PNT68082"/>
    </source>
</evidence>
<dbReference type="PANTHER" id="PTHR32161:SF26">
    <property type="entry name" value="OS03G0403400 PROTEIN"/>
    <property type="match status" value="1"/>
</dbReference>
<protein>
    <submittedName>
        <fullName evidence="1 2">Uncharacterized protein</fullName>
    </submittedName>
</protein>
<dbReference type="Proteomes" id="UP000008810">
    <property type="component" value="Chromosome 3"/>
</dbReference>
<dbReference type="eggNOG" id="ENOG502SHXZ">
    <property type="taxonomic scope" value="Eukaryota"/>
</dbReference>
<name>I1I6Z6_BRADI</name>
<dbReference type="AlphaFoldDB" id="I1I6Z6"/>
<reference evidence="1 2" key="1">
    <citation type="journal article" date="2010" name="Nature">
        <title>Genome sequencing and analysis of the model grass Brachypodium distachyon.</title>
        <authorList>
            <consortium name="International Brachypodium Initiative"/>
        </authorList>
    </citation>
    <scope>NUCLEOTIDE SEQUENCE [LARGE SCALE GENOMIC DNA]</scope>
    <source>
        <strain evidence="1 2">Bd21</strain>
    </source>
</reference>